<keyword evidence="7 11" id="KW-0689">Ribosomal protein</keyword>
<evidence type="ECO:0000256" key="3">
    <source>
        <dbReference type="ARBA" id="ARBA00006850"/>
    </source>
</evidence>
<evidence type="ECO:0000259" key="13">
    <source>
        <dbReference type="PROSITE" id="PS52002"/>
    </source>
</evidence>
<gene>
    <name evidence="14" type="ORF">MIND_00069900</name>
</gene>
<dbReference type="PROSITE" id="PS52002">
    <property type="entry name" value="SM"/>
    <property type="match status" value="1"/>
</dbReference>
<dbReference type="GO" id="GO:0005840">
    <property type="term" value="C:ribosome"/>
    <property type="evidence" value="ECO:0007669"/>
    <property type="project" value="UniProtKB-KW"/>
</dbReference>
<dbReference type="Proteomes" id="UP000636479">
    <property type="component" value="Unassembled WGS sequence"/>
</dbReference>
<sequence length="291" mass="32840">MGISRSSRHKRSETGAQRAHYRKKRKFELGRQAANTKLGPKRIHSVRVRGGNLKYRALRLETGNFAWGSEHVTRKTRLIGVVYNASNNELVRTNTLVKSAIIQVDATPFRQWYETHYGQPVTKKGKAQAPTGDAAAEPVKLSHHAQRNLDEKKKEAKIDPLLESQFAAGRLYAAISSRPGQSGRADGYILEGKELELIFSVFKTLTDQQVTVELKNDLSITGVLKSVDQFLNIRLDNIKVLDEARHPHMMAVKNCFIRGSVVRYVQLPSEHVDTQLLEDATRRESMATTKR</sequence>
<dbReference type="InterPro" id="IPR022309">
    <property type="entry name" value="Ribosomal_Se8/biogenesis_NSA2"/>
</dbReference>
<keyword evidence="8" id="KW-0508">mRNA splicing</keyword>
<dbReference type="GO" id="GO:0008380">
    <property type="term" value="P:RNA splicing"/>
    <property type="evidence" value="ECO:0007669"/>
    <property type="project" value="UniProtKB-KW"/>
</dbReference>
<dbReference type="FunFam" id="1.10.168.20:FF:000001">
    <property type="entry name" value="40S ribosomal protein S8"/>
    <property type="match status" value="1"/>
</dbReference>
<dbReference type="Gene3D" id="3.10.290.70">
    <property type="match status" value="1"/>
</dbReference>
<dbReference type="AlphaFoldDB" id="A0A8H6TDS2"/>
<dbReference type="SUPFAM" id="SSF50182">
    <property type="entry name" value="Sm-like ribonucleoproteins"/>
    <property type="match status" value="1"/>
</dbReference>
<evidence type="ECO:0000256" key="11">
    <source>
        <dbReference type="RuleBase" id="RU000669"/>
    </source>
</evidence>
<dbReference type="InterPro" id="IPR047575">
    <property type="entry name" value="Sm"/>
</dbReference>
<keyword evidence="6" id="KW-0694">RNA-binding</keyword>
<dbReference type="NCBIfam" id="TIGR00307">
    <property type="entry name" value="eS8"/>
    <property type="match status" value="1"/>
</dbReference>
<evidence type="ECO:0000256" key="10">
    <source>
        <dbReference type="ARBA" id="ARBA00023274"/>
    </source>
</evidence>
<keyword evidence="5" id="KW-0747">Spliceosome</keyword>
<feature type="region of interest" description="Disordered" evidence="12">
    <location>
        <begin position="1"/>
        <end position="23"/>
    </location>
</feature>
<keyword evidence="4" id="KW-0507">mRNA processing</keyword>
<dbReference type="CDD" id="cd11380">
    <property type="entry name" value="Ribosomal_S8e_like"/>
    <property type="match status" value="1"/>
</dbReference>
<dbReference type="PROSITE" id="PS01193">
    <property type="entry name" value="RIBOSOMAL_S8E"/>
    <property type="match status" value="1"/>
</dbReference>
<dbReference type="FunFam" id="3.10.290.70:FF:000001">
    <property type="entry name" value="40S ribosomal protein S8"/>
    <property type="match status" value="1"/>
</dbReference>
<accession>A0A8H6TDS2</accession>
<dbReference type="GO" id="GO:1990726">
    <property type="term" value="C:Lsm1-7-Pat1 complex"/>
    <property type="evidence" value="ECO:0007669"/>
    <property type="project" value="UniProtKB-ARBA"/>
</dbReference>
<protein>
    <recommendedName>
        <fullName evidence="11">40S ribosomal protein S8</fullName>
    </recommendedName>
</protein>
<evidence type="ECO:0000256" key="8">
    <source>
        <dbReference type="ARBA" id="ARBA00023187"/>
    </source>
</evidence>
<dbReference type="CDD" id="cd01725">
    <property type="entry name" value="LSm2"/>
    <property type="match status" value="1"/>
</dbReference>
<dbReference type="SMART" id="SM00651">
    <property type="entry name" value="Sm"/>
    <property type="match status" value="1"/>
</dbReference>
<evidence type="ECO:0000313" key="15">
    <source>
        <dbReference type="Proteomes" id="UP000636479"/>
    </source>
</evidence>
<dbReference type="GO" id="GO:0005681">
    <property type="term" value="C:spliceosomal complex"/>
    <property type="evidence" value="ECO:0007669"/>
    <property type="project" value="UniProtKB-KW"/>
</dbReference>
<dbReference type="Pfam" id="PF01423">
    <property type="entry name" value="LSM"/>
    <property type="match status" value="1"/>
</dbReference>
<comment type="caution">
    <text evidence="14">The sequence shown here is derived from an EMBL/GenBank/DDBJ whole genome shotgun (WGS) entry which is preliminary data.</text>
</comment>
<evidence type="ECO:0000256" key="6">
    <source>
        <dbReference type="ARBA" id="ARBA00022884"/>
    </source>
</evidence>
<feature type="domain" description="Sm" evidence="13">
    <location>
        <begin position="197"/>
        <end position="271"/>
    </location>
</feature>
<organism evidence="14 15">
    <name type="scientific">Mycena indigotica</name>
    <dbReference type="NCBI Taxonomy" id="2126181"/>
    <lineage>
        <taxon>Eukaryota</taxon>
        <taxon>Fungi</taxon>
        <taxon>Dikarya</taxon>
        <taxon>Basidiomycota</taxon>
        <taxon>Agaricomycotina</taxon>
        <taxon>Agaricomycetes</taxon>
        <taxon>Agaricomycetidae</taxon>
        <taxon>Agaricales</taxon>
        <taxon>Marasmiineae</taxon>
        <taxon>Mycenaceae</taxon>
        <taxon>Mycena</taxon>
    </lineage>
</organism>
<keyword evidence="9" id="KW-0539">Nucleus</keyword>
<dbReference type="GO" id="GO:0003723">
    <property type="term" value="F:RNA binding"/>
    <property type="evidence" value="ECO:0007669"/>
    <property type="project" value="UniProtKB-KW"/>
</dbReference>
<evidence type="ECO:0000256" key="4">
    <source>
        <dbReference type="ARBA" id="ARBA00022664"/>
    </source>
</evidence>
<dbReference type="GeneID" id="59340175"/>
<evidence type="ECO:0000256" key="5">
    <source>
        <dbReference type="ARBA" id="ARBA00022728"/>
    </source>
</evidence>
<evidence type="ECO:0000256" key="2">
    <source>
        <dbReference type="ARBA" id="ARBA00005257"/>
    </source>
</evidence>
<evidence type="ECO:0000256" key="12">
    <source>
        <dbReference type="SAM" id="MobiDB-lite"/>
    </source>
</evidence>
<dbReference type="PANTHER" id="PTHR10394">
    <property type="entry name" value="40S RIBOSOMAL PROTEIN S8"/>
    <property type="match status" value="1"/>
</dbReference>
<comment type="subcellular location">
    <subcellularLocation>
        <location evidence="1">Nucleus</location>
    </subcellularLocation>
</comment>
<keyword evidence="10 11" id="KW-0687">Ribonucleoprotein</keyword>
<dbReference type="Pfam" id="PF01201">
    <property type="entry name" value="Ribosomal_S8e"/>
    <property type="match status" value="1"/>
</dbReference>
<dbReference type="RefSeq" id="XP_037225569.1">
    <property type="nucleotide sequence ID" value="XM_037357659.1"/>
</dbReference>
<dbReference type="OrthoDB" id="1703270at2759"/>
<comment type="similarity">
    <text evidence="3">Belongs to the snRNP Sm proteins family.</text>
</comment>
<dbReference type="InterPro" id="IPR042563">
    <property type="entry name" value="Ribosomal_protein_eS8_euk"/>
</dbReference>
<feature type="compositionally biased region" description="Basic residues" evidence="12">
    <location>
        <begin position="1"/>
        <end position="11"/>
    </location>
</feature>
<dbReference type="InterPro" id="IPR010920">
    <property type="entry name" value="LSM_dom_sf"/>
</dbReference>
<dbReference type="GO" id="GO:0006412">
    <property type="term" value="P:translation"/>
    <property type="evidence" value="ECO:0007669"/>
    <property type="project" value="InterPro"/>
</dbReference>
<name>A0A8H6TDS2_9AGAR</name>
<dbReference type="Gene3D" id="2.30.30.100">
    <property type="match status" value="1"/>
</dbReference>
<dbReference type="EMBL" id="JACAZF010000001">
    <property type="protein sequence ID" value="KAF7315546.1"/>
    <property type="molecule type" value="Genomic_DNA"/>
</dbReference>
<reference evidence="14" key="1">
    <citation type="submission" date="2020-05" db="EMBL/GenBank/DDBJ databases">
        <title>Mycena genomes resolve the evolution of fungal bioluminescence.</title>
        <authorList>
            <person name="Tsai I.J."/>
        </authorList>
    </citation>
    <scope>NUCLEOTIDE SEQUENCE</scope>
    <source>
        <strain evidence="14">171206Taipei</strain>
    </source>
</reference>
<keyword evidence="15" id="KW-1185">Reference proteome</keyword>
<evidence type="ECO:0000256" key="7">
    <source>
        <dbReference type="ARBA" id="ARBA00022980"/>
    </source>
</evidence>
<dbReference type="Gene3D" id="1.10.168.20">
    <property type="entry name" value="Ribosomal protein S8e, subdomain"/>
    <property type="match status" value="1"/>
</dbReference>
<dbReference type="InterPro" id="IPR001047">
    <property type="entry name" value="Ribosomal_eS8"/>
</dbReference>
<dbReference type="GO" id="GO:0003735">
    <property type="term" value="F:structural constituent of ribosome"/>
    <property type="evidence" value="ECO:0007669"/>
    <property type="project" value="InterPro"/>
</dbReference>
<dbReference type="InterPro" id="IPR016654">
    <property type="entry name" value="U6_snRNA_Lsm2"/>
</dbReference>
<dbReference type="GO" id="GO:0006397">
    <property type="term" value="P:mRNA processing"/>
    <property type="evidence" value="ECO:0007669"/>
    <property type="project" value="UniProtKB-KW"/>
</dbReference>
<dbReference type="InterPro" id="IPR001163">
    <property type="entry name" value="Sm_dom_euk/arc"/>
</dbReference>
<dbReference type="InterPro" id="IPR018283">
    <property type="entry name" value="Ribosomal_eS8_CS"/>
</dbReference>
<evidence type="ECO:0000256" key="1">
    <source>
        <dbReference type="ARBA" id="ARBA00004123"/>
    </source>
</evidence>
<dbReference type="FunFam" id="2.30.30.100:FF:000009">
    <property type="entry name" value="U6 snRNA-associated Sm-like protein LSm2"/>
    <property type="match status" value="1"/>
</dbReference>
<comment type="similarity">
    <text evidence="2 11">Belongs to the eukaryotic ribosomal protein eS8 family.</text>
</comment>
<evidence type="ECO:0000313" key="14">
    <source>
        <dbReference type="EMBL" id="KAF7315546.1"/>
    </source>
</evidence>
<proteinExistence type="inferred from homology"/>
<dbReference type="GO" id="GO:0005688">
    <property type="term" value="C:U6 snRNP"/>
    <property type="evidence" value="ECO:0007669"/>
    <property type="project" value="UniProtKB-ARBA"/>
</dbReference>
<evidence type="ECO:0000256" key="9">
    <source>
        <dbReference type="ARBA" id="ARBA00023242"/>
    </source>
</evidence>